<feature type="transmembrane region" description="Helical" evidence="1">
    <location>
        <begin position="51"/>
        <end position="78"/>
    </location>
</feature>
<dbReference type="PANTHER" id="PTHR34703">
    <property type="entry name" value="ANTIPORTER SUBUNIT MNHG2-RELATED"/>
    <property type="match status" value="1"/>
</dbReference>
<dbReference type="NCBIfam" id="TIGR01300">
    <property type="entry name" value="CPA3_mnhG_phaG"/>
    <property type="match status" value="1"/>
</dbReference>
<keyword evidence="1" id="KW-0812">Transmembrane</keyword>
<keyword evidence="1" id="KW-1133">Transmembrane helix</keyword>
<evidence type="ECO:0000313" key="2">
    <source>
        <dbReference type="EMBL" id="VAW74361.1"/>
    </source>
</evidence>
<dbReference type="GO" id="GO:0015385">
    <property type="term" value="F:sodium:proton antiporter activity"/>
    <property type="evidence" value="ECO:0007669"/>
    <property type="project" value="TreeGrafter"/>
</dbReference>
<dbReference type="EMBL" id="UOFL01000058">
    <property type="protein sequence ID" value="VAW74361.1"/>
    <property type="molecule type" value="Genomic_DNA"/>
</dbReference>
<dbReference type="PANTHER" id="PTHR34703:SF1">
    <property type="entry name" value="ANTIPORTER SUBUNIT MNHG2-RELATED"/>
    <property type="match status" value="1"/>
</dbReference>
<evidence type="ECO:0000256" key="1">
    <source>
        <dbReference type="SAM" id="Phobius"/>
    </source>
</evidence>
<protein>
    <submittedName>
        <fullName evidence="2">Na(+) H(+) antiporter subunit G</fullName>
    </submittedName>
</protein>
<reference evidence="2" key="1">
    <citation type="submission" date="2018-06" db="EMBL/GenBank/DDBJ databases">
        <authorList>
            <person name="Zhirakovskaya E."/>
        </authorList>
    </citation>
    <scope>NUCLEOTIDE SEQUENCE</scope>
</reference>
<dbReference type="AlphaFoldDB" id="A0A3B0Y3U4"/>
<keyword evidence="1" id="KW-0472">Membrane</keyword>
<dbReference type="Pfam" id="PF03334">
    <property type="entry name" value="PhaG_MnhG_YufB"/>
    <property type="match status" value="1"/>
</dbReference>
<accession>A0A3B0Y3U4</accession>
<gene>
    <name evidence="2" type="ORF">MNBD_GAMMA12-138</name>
</gene>
<feature type="transmembrane region" description="Helical" evidence="1">
    <location>
        <begin position="12"/>
        <end position="31"/>
    </location>
</feature>
<organism evidence="2">
    <name type="scientific">hydrothermal vent metagenome</name>
    <dbReference type="NCBI Taxonomy" id="652676"/>
    <lineage>
        <taxon>unclassified sequences</taxon>
        <taxon>metagenomes</taxon>
        <taxon>ecological metagenomes</taxon>
    </lineage>
</organism>
<dbReference type="InterPro" id="IPR005133">
    <property type="entry name" value="PhaG_MnhG_YufB"/>
</dbReference>
<sequence length="107" mass="11574">MMEWITYILKWFLIAGGGIFVVIGGIGILRFPDLFTRFHAVGVTDTLGAGMILSGLMIEAGFTLISFKLLLIFLFLLITGPTATHALAKAALHGGIKPLCKNQRKPS</sequence>
<proteinExistence type="predicted"/>
<name>A0A3B0Y3U4_9ZZZZ</name>